<protein>
    <recommendedName>
        <fullName evidence="4">Outer membrane protein beta-barrel domain-containing protein</fullName>
    </recommendedName>
</protein>
<accession>A0A1Y1QYH4</accession>
<evidence type="ECO:0000313" key="3">
    <source>
        <dbReference type="Proteomes" id="UP000192491"/>
    </source>
</evidence>
<keyword evidence="1" id="KW-0732">Signal</keyword>
<evidence type="ECO:0008006" key="4">
    <source>
        <dbReference type="Google" id="ProtNLM"/>
    </source>
</evidence>
<feature type="chain" id="PRO_5010989643" description="Outer membrane protein beta-barrel domain-containing protein" evidence="1">
    <location>
        <begin position="27"/>
        <end position="238"/>
    </location>
</feature>
<evidence type="ECO:0000313" key="2">
    <source>
        <dbReference type="EMBL" id="OQX16377.1"/>
    </source>
</evidence>
<sequence>MMRNCLQKMALVAVLPSLLISPLASADFSGSVGLTNSYLPRGITASDDKLSLSAGVHYSNPKNGAFAGVKAHTLGGESPYTQYDTYVGMTKPLSEKASVDIGVLSYQWPDNKAATDTRPSHGEELFLTGRYGMADASVYHFINTPLMKGSTYVRAGVKKPLKNGITVGANVGHNSYGDSEEMKPLKAFGVFEDYNHYQVSAAWKDLTLAVGAADIDNTWLKATTDPTVTLTWEKNFGF</sequence>
<reference evidence="2 3" key="1">
    <citation type="submission" date="2017-01" db="EMBL/GenBank/DDBJ databases">
        <title>Novel large sulfur bacteria in the metagenomes of groundwater-fed chemosynthetic microbial mats in the Lake Huron basin.</title>
        <authorList>
            <person name="Sharrar A.M."/>
            <person name="Flood B.E."/>
            <person name="Bailey J.V."/>
            <person name="Jones D.S."/>
            <person name="Biddanda B."/>
            <person name="Ruberg S.A."/>
            <person name="Marcus D.N."/>
            <person name="Dick G.J."/>
        </authorList>
    </citation>
    <scope>NUCLEOTIDE SEQUENCE [LARGE SCALE GENOMIC DNA]</scope>
    <source>
        <strain evidence="2">A8</strain>
    </source>
</reference>
<comment type="caution">
    <text evidence="2">The sequence shown here is derived from an EMBL/GenBank/DDBJ whole genome shotgun (WGS) entry which is preliminary data.</text>
</comment>
<proteinExistence type="predicted"/>
<evidence type="ECO:0000256" key="1">
    <source>
        <dbReference type="SAM" id="SignalP"/>
    </source>
</evidence>
<name>A0A1Y1QYH4_9GAMM</name>
<feature type="signal peptide" evidence="1">
    <location>
        <begin position="1"/>
        <end position="26"/>
    </location>
</feature>
<dbReference type="Pfam" id="PF09694">
    <property type="entry name" value="Gcw_chp"/>
    <property type="match status" value="1"/>
</dbReference>
<organism evidence="2 3">
    <name type="scientific">Thiothrix lacustris</name>
    <dbReference type="NCBI Taxonomy" id="525917"/>
    <lineage>
        <taxon>Bacteria</taxon>
        <taxon>Pseudomonadati</taxon>
        <taxon>Pseudomonadota</taxon>
        <taxon>Gammaproteobacteria</taxon>
        <taxon>Thiotrichales</taxon>
        <taxon>Thiotrichaceae</taxon>
        <taxon>Thiothrix</taxon>
    </lineage>
</organism>
<dbReference type="NCBIfam" id="TIGR02001">
    <property type="entry name" value="gcw_chp"/>
    <property type="match status" value="1"/>
</dbReference>
<dbReference type="AlphaFoldDB" id="A0A1Y1QYH4"/>
<dbReference type="Proteomes" id="UP000192491">
    <property type="component" value="Unassembled WGS sequence"/>
</dbReference>
<dbReference type="EMBL" id="MTEJ01000005">
    <property type="protein sequence ID" value="OQX16377.1"/>
    <property type="molecule type" value="Genomic_DNA"/>
</dbReference>
<dbReference type="InterPro" id="IPR010239">
    <property type="entry name" value="CHP02001"/>
</dbReference>
<gene>
    <name evidence="2" type="ORF">BWK73_04050</name>
</gene>